<dbReference type="Proteomes" id="UP000232638">
    <property type="component" value="Chromosome"/>
</dbReference>
<gene>
    <name evidence="2" type="ORF">THSYN_15460</name>
</gene>
<dbReference type="AlphaFoldDB" id="A0A2K8UH01"/>
<reference evidence="2 3" key="1">
    <citation type="submission" date="2017-03" db="EMBL/GenBank/DDBJ databases">
        <title>Complete genome sequence of Candidatus 'Thiodictyon syntrophicum' sp. nov. strain Cad16T, a photolithoautotroph purple sulfur bacterium isolated from an alpine meromictic lake.</title>
        <authorList>
            <person name="Luedin S.M."/>
            <person name="Pothier J.F."/>
            <person name="Danza F."/>
            <person name="Storelli N."/>
            <person name="Wittwer M."/>
            <person name="Tonolla M."/>
        </authorList>
    </citation>
    <scope>NUCLEOTIDE SEQUENCE [LARGE SCALE GENOMIC DNA]</scope>
    <source>
        <strain evidence="2 3">Cad16T</strain>
    </source>
</reference>
<organism evidence="2 3">
    <name type="scientific">Candidatus Thiodictyon syntrophicum</name>
    <dbReference type="NCBI Taxonomy" id="1166950"/>
    <lineage>
        <taxon>Bacteria</taxon>
        <taxon>Pseudomonadati</taxon>
        <taxon>Pseudomonadota</taxon>
        <taxon>Gammaproteobacteria</taxon>
        <taxon>Chromatiales</taxon>
        <taxon>Chromatiaceae</taxon>
        <taxon>Thiodictyon</taxon>
    </lineage>
</organism>
<keyword evidence="1" id="KW-0812">Transmembrane</keyword>
<evidence type="ECO:0000256" key="1">
    <source>
        <dbReference type="SAM" id="Phobius"/>
    </source>
</evidence>
<feature type="transmembrane region" description="Helical" evidence="1">
    <location>
        <begin position="86"/>
        <end position="108"/>
    </location>
</feature>
<evidence type="ECO:0000313" key="3">
    <source>
        <dbReference type="Proteomes" id="UP000232638"/>
    </source>
</evidence>
<proteinExistence type="predicted"/>
<dbReference type="KEGG" id="tsy:THSYN_15460"/>
<dbReference type="EMBL" id="CP020370">
    <property type="protein sequence ID" value="AUB84792.1"/>
    <property type="molecule type" value="Genomic_DNA"/>
</dbReference>
<sequence length="163" mass="18475">MRVVGRGLRHLAVGLLALLILFEEWGWEPLRRALIWLGRIPIMRRIEAAVARLSPPAALVVLLLPTLGLVPVKLLALWLIAQGAALAGLMVIVVAKVIGTAVLAWLFALTQPALMRMPWFAAGYRRWYGWKEALFARVRASWAWRTGRAVKLRVRRWVRWQGT</sequence>
<name>A0A2K8UH01_9GAMM</name>
<accession>A0A2K8UH01</accession>
<protein>
    <submittedName>
        <fullName evidence="2">Uncharacterized protein</fullName>
    </submittedName>
</protein>
<evidence type="ECO:0000313" key="2">
    <source>
        <dbReference type="EMBL" id="AUB84792.1"/>
    </source>
</evidence>
<dbReference type="OrthoDB" id="5570651at2"/>
<feature type="transmembrane region" description="Helical" evidence="1">
    <location>
        <begin position="57"/>
        <end position="79"/>
    </location>
</feature>
<keyword evidence="1" id="KW-0472">Membrane</keyword>
<keyword evidence="1" id="KW-1133">Transmembrane helix</keyword>
<keyword evidence="3" id="KW-1185">Reference proteome</keyword>